<dbReference type="EMBL" id="JADIMD010000079">
    <property type="protein sequence ID" value="MBO8474650.1"/>
    <property type="molecule type" value="Genomic_DNA"/>
</dbReference>
<dbReference type="InterPro" id="IPR017853">
    <property type="entry name" value="GH"/>
</dbReference>
<dbReference type="Proteomes" id="UP000823757">
    <property type="component" value="Unassembled WGS sequence"/>
</dbReference>
<organism evidence="2 3">
    <name type="scientific">Candidatus Cryptobacteroides faecigallinarum</name>
    <dbReference type="NCBI Taxonomy" id="2840763"/>
    <lineage>
        <taxon>Bacteria</taxon>
        <taxon>Pseudomonadati</taxon>
        <taxon>Bacteroidota</taxon>
        <taxon>Bacteroidia</taxon>
        <taxon>Bacteroidales</taxon>
        <taxon>Candidatus Cryptobacteroides</taxon>
    </lineage>
</organism>
<name>A0A9D9NIJ4_9BACT</name>
<dbReference type="Pfam" id="PF14488">
    <property type="entry name" value="DUF4434"/>
    <property type="match status" value="1"/>
</dbReference>
<evidence type="ECO:0000313" key="3">
    <source>
        <dbReference type="Proteomes" id="UP000823757"/>
    </source>
</evidence>
<comment type="caution">
    <text evidence="2">The sequence shown here is derived from an EMBL/GenBank/DDBJ whole genome shotgun (WGS) entry which is preliminary data.</text>
</comment>
<protein>
    <submittedName>
        <fullName evidence="2">DUF4434 domain-containing protein</fullName>
    </submittedName>
</protein>
<sequence length="371" mass="42395">MTMTDRRTFIKKAAIAAATAVAVPQVGKAMGTNSLHVTDEADRHNHGRAARESTLIVPKDNGLRITGTFLDEISHDIPHQNWGEKEWDADFAHMKAIGIDTVIDIRSGYRKFITYPSPYLLKKGCYMPSVDLIDMFCRLAQKYGMKFYFGLYDSGRYWDTGDLSYEIEDNKYVIDEAWEMYGSRYDSFGGWYISGEISRKTKGAIDAFHAMGKQCKDVSGGLPTFISPWIDGKKAVMGTTKMTNEQAVSVAEHEREWNEIFDGIHDVVDACAFQDGHIDYDELDAFFSVNKKLADRYGMQCWTNAETFDRDMPIHFLPIKFDKLRMKLEAAKRCGYDKAITFEFSHFMSPQSVYGAAGNLYNRYKEYFNIK</sequence>
<dbReference type="InterPro" id="IPR019546">
    <property type="entry name" value="TAT_signal_bac_arc"/>
</dbReference>
<dbReference type="InterPro" id="IPR027849">
    <property type="entry name" value="DUF4434"/>
</dbReference>
<dbReference type="PROSITE" id="PS51318">
    <property type="entry name" value="TAT"/>
    <property type="match status" value="1"/>
</dbReference>
<dbReference type="SUPFAM" id="SSF51445">
    <property type="entry name" value="(Trans)glycosidases"/>
    <property type="match status" value="1"/>
</dbReference>
<proteinExistence type="predicted"/>
<dbReference type="Gene3D" id="3.20.20.80">
    <property type="entry name" value="Glycosidases"/>
    <property type="match status" value="1"/>
</dbReference>
<accession>A0A9D9NIJ4</accession>
<dbReference type="NCBIfam" id="TIGR01409">
    <property type="entry name" value="TAT_signal_seq"/>
    <property type="match status" value="1"/>
</dbReference>
<dbReference type="InterPro" id="IPR006311">
    <property type="entry name" value="TAT_signal"/>
</dbReference>
<dbReference type="AlphaFoldDB" id="A0A9D9NIJ4"/>
<evidence type="ECO:0000313" key="2">
    <source>
        <dbReference type="EMBL" id="MBO8474650.1"/>
    </source>
</evidence>
<evidence type="ECO:0000259" key="1">
    <source>
        <dbReference type="Pfam" id="PF14488"/>
    </source>
</evidence>
<reference evidence="2" key="1">
    <citation type="submission" date="2020-10" db="EMBL/GenBank/DDBJ databases">
        <authorList>
            <person name="Gilroy R."/>
        </authorList>
    </citation>
    <scope>NUCLEOTIDE SEQUENCE</scope>
    <source>
        <strain evidence="2">B1-13419</strain>
    </source>
</reference>
<gene>
    <name evidence="2" type="ORF">IAB91_05110</name>
</gene>
<feature type="domain" description="DUF4434" evidence="1">
    <location>
        <begin position="65"/>
        <end position="353"/>
    </location>
</feature>
<reference evidence="2" key="2">
    <citation type="journal article" date="2021" name="PeerJ">
        <title>Extensive microbial diversity within the chicken gut microbiome revealed by metagenomics and culture.</title>
        <authorList>
            <person name="Gilroy R."/>
            <person name="Ravi A."/>
            <person name="Getino M."/>
            <person name="Pursley I."/>
            <person name="Horton D.L."/>
            <person name="Alikhan N.F."/>
            <person name="Baker D."/>
            <person name="Gharbi K."/>
            <person name="Hall N."/>
            <person name="Watson M."/>
            <person name="Adriaenssens E.M."/>
            <person name="Foster-Nyarko E."/>
            <person name="Jarju S."/>
            <person name="Secka A."/>
            <person name="Antonio M."/>
            <person name="Oren A."/>
            <person name="Chaudhuri R.R."/>
            <person name="La Ragione R."/>
            <person name="Hildebrand F."/>
            <person name="Pallen M.J."/>
        </authorList>
    </citation>
    <scope>NUCLEOTIDE SEQUENCE</scope>
    <source>
        <strain evidence="2">B1-13419</strain>
    </source>
</reference>